<dbReference type="EMBL" id="VDLU01000003">
    <property type="protein sequence ID" value="TNJ27487.1"/>
    <property type="molecule type" value="Genomic_DNA"/>
</dbReference>
<feature type="coiled-coil region" evidence="1">
    <location>
        <begin position="423"/>
        <end position="450"/>
    </location>
</feature>
<dbReference type="VEuPathDB" id="GiardiaDB:GMRT_23072"/>
<feature type="coiled-coil region" evidence="1">
    <location>
        <begin position="69"/>
        <end position="103"/>
    </location>
</feature>
<proteinExistence type="predicted"/>
<dbReference type="Gene3D" id="1.10.287.1490">
    <property type="match status" value="1"/>
</dbReference>
<name>A0A4Z1T361_GIAMU</name>
<organism evidence="2 3">
    <name type="scientific">Giardia muris</name>
    <dbReference type="NCBI Taxonomy" id="5742"/>
    <lineage>
        <taxon>Eukaryota</taxon>
        <taxon>Metamonada</taxon>
        <taxon>Diplomonadida</taxon>
        <taxon>Hexamitidae</taxon>
        <taxon>Giardiinae</taxon>
        <taxon>Giardia</taxon>
    </lineage>
</organism>
<comment type="caution">
    <text evidence="2">The sequence shown here is derived from an EMBL/GenBank/DDBJ whole genome shotgun (WGS) entry which is preliminary data.</text>
</comment>
<dbReference type="AlphaFoldDB" id="A0A4Z1T361"/>
<dbReference type="Proteomes" id="UP000315496">
    <property type="component" value="Chromosome 3"/>
</dbReference>
<protein>
    <submittedName>
        <fullName evidence="2">Coiled-coil protein</fullName>
    </submittedName>
</protein>
<feature type="coiled-coil region" evidence="1">
    <location>
        <begin position="192"/>
        <end position="317"/>
    </location>
</feature>
<keyword evidence="3" id="KW-1185">Reference proteome</keyword>
<gene>
    <name evidence="2" type="ORF">GMRT_23072</name>
</gene>
<evidence type="ECO:0000313" key="3">
    <source>
        <dbReference type="Proteomes" id="UP000315496"/>
    </source>
</evidence>
<reference evidence="2 3" key="1">
    <citation type="submission" date="2019-05" db="EMBL/GenBank/DDBJ databases">
        <title>The compact genome of Giardia muris reveals important steps in the evolution of intestinal protozoan parasites.</title>
        <authorList>
            <person name="Xu F."/>
            <person name="Jimenez-Gonzalez A."/>
            <person name="Einarsson E."/>
            <person name="Astvaldsson A."/>
            <person name="Peirasmaki D."/>
            <person name="Eckmann L."/>
            <person name="Andersson J.O."/>
            <person name="Svard S.G."/>
            <person name="Jerlstrom-Hultqvist J."/>
        </authorList>
    </citation>
    <scope>NUCLEOTIDE SEQUENCE [LARGE SCALE GENOMIC DNA]</scope>
    <source>
        <strain evidence="2 3">Roberts-Thomson</strain>
    </source>
</reference>
<keyword evidence="1" id="KW-0175">Coiled coil</keyword>
<feature type="coiled-coil region" evidence="1">
    <location>
        <begin position="575"/>
        <end position="683"/>
    </location>
</feature>
<sequence length="863" mass="98265">MQMADSKGSALVLDLLGLARTYEQELAECRQNKQSEVAVESLLQAMEGATDGDIESTLAQLPPECAVRVQKLRANCMTLEESLERADERARKHEEAITKVKDVVYSFVRLQTGSESLDLGLDLDLPSLSLIQDMIAKLLTHLAAIEGKVYGLKVAMQQKTRDVAQNHLQSEQTWATALSTKEQELVASNTLAAELQQALQERDAEIQDMRTTLAEKTDLLEELQQKLDMQMKEYADFKEQYMELETTLRMRTEALQNCESLLKRVDEELLSLQNERDMLSHQVQAEETANSGFSTQIRLLTMQVDDFRAQISTLSEEKLRVTRELAAERLRADEQSHLIESIQSLKEGIEIRLTETLEALAEAGERAHTLQSELQSVTEEKVDLATRLFDLQSELNTKSTVCSNVEASLEMALQAQGELNKTVFALQQTVDQYEQDLKESQEETTTIREQLLAQSLDNAQLQERITAMGEETTRLREALLEQVSDLQMKLVEHKSVTDSTSTQLTAALEDLCHRDHQIEEDRKTILALQADLETKVCQVNEYRAQIETMSQDMQRTLSTAEMDFRTQLMAADQRLEERLAEEASLKDRLVAAEEAQRVFKAKSQELVTKAQEEVELLMEKLEEEKKLTSKQKELLVERRDACEELQQKVDSAIHQIDKLEAALEEAHRERDTMKEEIETIKTQGTEAHRNRLHDQLQLIQEQGRQIEEFRSEYSVIDEGIILSADEVHRVAVTLYQLAKDRRRVDGASTNSSLYMSATSIRETETNLVHQHMRTLEKECELLRDASERMAAYLQAKGTEVGTLQERVGVKEKEVNLLLDLTKSREDRINALLDELNYKNGLIGEQSDTIARLTGEVKRLQTLV</sequence>
<evidence type="ECO:0000313" key="2">
    <source>
        <dbReference type="EMBL" id="TNJ27487.1"/>
    </source>
</evidence>
<evidence type="ECO:0000256" key="1">
    <source>
        <dbReference type="SAM" id="Coils"/>
    </source>
</evidence>
<accession>A0A4Z1T361</accession>
<dbReference type="OrthoDB" id="1926336at2759"/>